<evidence type="ECO:0000256" key="1">
    <source>
        <dbReference type="ARBA" id="ARBA00004496"/>
    </source>
</evidence>
<reference evidence="15 16" key="1">
    <citation type="submission" date="2014-02" db="EMBL/GenBank/DDBJ databases">
        <title>Expanding our view of genomic diversity in Candidatus Accumulibacter clades.</title>
        <authorList>
            <person name="Skennerton C.T."/>
            <person name="Barr J.J."/>
            <person name="Slater F.R."/>
            <person name="Bond P.L."/>
            <person name="Tyson G.W."/>
        </authorList>
    </citation>
    <scope>NUCLEOTIDE SEQUENCE [LARGE SCALE GENOMIC DNA]</scope>
    <source>
        <strain evidence="16">BA-91</strain>
    </source>
</reference>
<evidence type="ECO:0000256" key="5">
    <source>
        <dbReference type="ARBA" id="ARBA00022490"/>
    </source>
</evidence>
<keyword evidence="8 13" id="KW-0862">Zinc</keyword>
<dbReference type="InterPro" id="IPR036390">
    <property type="entry name" value="WH_DNA-bd_sf"/>
</dbReference>
<dbReference type="InterPro" id="IPR002481">
    <property type="entry name" value="FUR"/>
</dbReference>
<comment type="cofactor">
    <cofactor evidence="13">
        <name>Zn(2+)</name>
        <dbReference type="ChEBI" id="CHEBI:29105"/>
    </cofactor>
    <text evidence="13">Binds 1 zinc ion per subunit.</text>
</comment>
<name>A0A080M9I0_9PROT</name>
<feature type="binding site" evidence="13">
    <location>
        <position position="126"/>
    </location>
    <ligand>
        <name>Zn(2+)</name>
        <dbReference type="ChEBI" id="CHEBI:29105"/>
    </ligand>
</feature>
<feature type="binding site" evidence="13">
    <location>
        <position position="171"/>
    </location>
    <ligand>
        <name>Zn(2+)</name>
        <dbReference type="ChEBI" id="CHEBI:29105"/>
    </ligand>
</feature>
<feature type="binding site" evidence="13">
    <location>
        <position position="129"/>
    </location>
    <ligand>
        <name>Zn(2+)</name>
        <dbReference type="ChEBI" id="CHEBI:29105"/>
    </ligand>
</feature>
<dbReference type="GO" id="GO:0000976">
    <property type="term" value="F:transcription cis-regulatory region binding"/>
    <property type="evidence" value="ECO:0007669"/>
    <property type="project" value="TreeGrafter"/>
</dbReference>
<evidence type="ECO:0000256" key="3">
    <source>
        <dbReference type="ARBA" id="ARBA00011738"/>
    </source>
</evidence>
<dbReference type="Gene3D" id="3.30.1490.190">
    <property type="match status" value="1"/>
</dbReference>
<gene>
    <name evidence="15" type="primary">fur</name>
    <name evidence="15" type="ORF">AW09_000959</name>
</gene>
<evidence type="ECO:0000256" key="14">
    <source>
        <dbReference type="PIRSR" id="PIRSR602481-2"/>
    </source>
</evidence>
<evidence type="ECO:0000256" key="6">
    <source>
        <dbReference type="ARBA" id="ARBA00022491"/>
    </source>
</evidence>
<dbReference type="GO" id="GO:0001216">
    <property type="term" value="F:DNA-binding transcription activator activity"/>
    <property type="evidence" value="ECO:0007669"/>
    <property type="project" value="UniProtKB-ARBA"/>
</dbReference>
<dbReference type="InterPro" id="IPR043135">
    <property type="entry name" value="Fur_C"/>
</dbReference>
<evidence type="ECO:0000256" key="10">
    <source>
        <dbReference type="ARBA" id="ARBA00023015"/>
    </source>
</evidence>
<comment type="subcellular location">
    <subcellularLocation>
        <location evidence="1">Cytoplasm</location>
    </subcellularLocation>
</comment>
<dbReference type="GO" id="GO:0032993">
    <property type="term" value="C:protein-DNA complex"/>
    <property type="evidence" value="ECO:0007669"/>
    <property type="project" value="UniProtKB-ARBA"/>
</dbReference>
<keyword evidence="12" id="KW-0804">Transcription</keyword>
<evidence type="ECO:0000256" key="9">
    <source>
        <dbReference type="ARBA" id="ARBA00023004"/>
    </source>
</evidence>
<keyword evidence="10" id="KW-0805">Transcription regulation</keyword>
<evidence type="ECO:0000256" key="8">
    <source>
        <dbReference type="ARBA" id="ARBA00022833"/>
    </source>
</evidence>
<feature type="binding site" evidence="14">
    <location>
        <position position="122"/>
    </location>
    <ligand>
        <name>Fe cation</name>
        <dbReference type="ChEBI" id="CHEBI:24875"/>
    </ligand>
</feature>
<evidence type="ECO:0000256" key="4">
    <source>
        <dbReference type="ARBA" id="ARBA00020910"/>
    </source>
</evidence>
<protein>
    <recommendedName>
        <fullName evidence="4">Ferric uptake regulation protein</fullName>
    </recommendedName>
</protein>
<dbReference type="GO" id="GO:0005829">
    <property type="term" value="C:cytosol"/>
    <property type="evidence" value="ECO:0007669"/>
    <property type="project" value="TreeGrafter"/>
</dbReference>
<evidence type="ECO:0000256" key="13">
    <source>
        <dbReference type="PIRSR" id="PIRSR602481-1"/>
    </source>
</evidence>
<feature type="binding site" evidence="14">
    <location>
        <position position="120"/>
    </location>
    <ligand>
        <name>Fe cation</name>
        <dbReference type="ChEBI" id="CHEBI:24875"/>
    </ligand>
</feature>
<organism evidence="15 16">
    <name type="scientific">Candidatus Accumulibacter phosphatis</name>
    <dbReference type="NCBI Taxonomy" id="327160"/>
    <lineage>
        <taxon>Bacteria</taxon>
        <taxon>Pseudomonadati</taxon>
        <taxon>Pseudomonadota</taxon>
        <taxon>Betaproteobacteria</taxon>
        <taxon>Candidatus Accumulibacter</taxon>
    </lineage>
</organism>
<keyword evidence="11" id="KW-0238">DNA-binding</keyword>
<dbReference type="GO" id="GO:0008270">
    <property type="term" value="F:zinc ion binding"/>
    <property type="evidence" value="ECO:0007669"/>
    <property type="project" value="TreeGrafter"/>
</dbReference>
<sequence length="189" mass="21706">MFDPNESLAAVPHGCHRRVYHNRNPPFIADQGKPMSNSDDLKNMGLKATIPRLKILALFEKTEIRHLTAEDVYRLLLAENLDIGLATVYRVLTQFEQAGLIERHYFESGKAVFELSPGQHHDHLVCVDCGRVEEFYDAEIERRQTKIAKDRGFVIREHSLYLYAECTKPDCPHRGTALRHPGERNRTPS</sequence>
<dbReference type="CDD" id="cd07153">
    <property type="entry name" value="Fur_like"/>
    <property type="match status" value="1"/>
</dbReference>
<feature type="binding site" evidence="14">
    <location>
        <position position="141"/>
    </location>
    <ligand>
        <name>Fe cation</name>
        <dbReference type="ChEBI" id="CHEBI:24875"/>
    </ligand>
</feature>
<dbReference type="GO" id="GO:1900705">
    <property type="term" value="P:negative regulation of siderophore biosynthetic process"/>
    <property type="evidence" value="ECO:0007669"/>
    <property type="project" value="TreeGrafter"/>
</dbReference>
<comment type="similarity">
    <text evidence="2">Belongs to the Fur family.</text>
</comment>
<keyword evidence="9 14" id="KW-0408">Iron</keyword>
<dbReference type="GO" id="GO:0045892">
    <property type="term" value="P:negative regulation of DNA-templated transcription"/>
    <property type="evidence" value="ECO:0007669"/>
    <property type="project" value="TreeGrafter"/>
</dbReference>
<proteinExistence type="inferred from homology"/>
<feature type="binding site" evidence="14">
    <location>
        <position position="158"/>
    </location>
    <ligand>
        <name>Fe cation</name>
        <dbReference type="ChEBI" id="CHEBI:24875"/>
    </ligand>
</feature>
<evidence type="ECO:0000313" key="16">
    <source>
        <dbReference type="Proteomes" id="UP000020077"/>
    </source>
</evidence>
<dbReference type="FunFam" id="1.10.10.10:FF:000007">
    <property type="entry name" value="Ferric uptake regulation protein"/>
    <property type="match status" value="1"/>
</dbReference>
<comment type="subunit">
    <text evidence="3">Homodimer.</text>
</comment>
<evidence type="ECO:0000313" key="15">
    <source>
        <dbReference type="EMBL" id="KFB73779.1"/>
    </source>
</evidence>
<dbReference type="NCBIfam" id="NF006999">
    <property type="entry name" value="PRK09462.1"/>
    <property type="match status" value="1"/>
</dbReference>
<keyword evidence="6" id="KW-0678">Repressor</keyword>
<dbReference type="AlphaFoldDB" id="A0A080M9I0"/>
<dbReference type="InterPro" id="IPR036388">
    <property type="entry name" value="WH-like_DNA-bd_sf"/>
</dbReference>
<dbReference type="PANTHER" id="PTHR33202:SF2">
    <property type="entry name" value="FERRIC UPTAKE REGULATION PROTEIN"/>
    <property type="match status" value="1"/>
</dbReference>
<accession>A0A080M9I0</accession>
<evidence type="ECO:0000256" key="7">
    <source>
        <dbReference type="ARBA" id="ARBA00022723"/>
    </source>
</evidence>
<keyword evidence="5" id="KW-0963">Cytoplasm</keyword>
<dbReference type="Pfam" id="PF01475">
    <property type="entry name" value="FUR"/>
    <property type="match status" value="1"/>
</dbReference>
<dbReference type="FunFam" id="3.30.1490.190:FF:000001">
    <property type="entry name" value="Ferric uptake regulation protein"/>
    <property type="match status" value="1"/>
</dbReference>
<dbReference type="SUPFAM" id="SSF46785">
    <property type="entry name" value="Winged helix' DNA-binding domain"/>
    <property type="match status" value="1"/>
</dbReference>
<dbReference type="Gene3D" id="1.10.10.10">
    <property type="entry name" value="Winged helix-like DNA-binding domain superfamily/Winged helix DNA-binding domain"/>
    <property type="match status" value="1"/>
</dbReference>
<dbReference type="PANTHER" id="PTHR33202">
    <property type="entry name" value="ZINC UPTAKE REGULATION PROTEIN"/>
    <property type="match status" value="1"/>
</dbReference>
<evidence type="ECO:0000256" key="12">
    <source>
        <dbReference type="ARBA" id="ARBA00023163"/>
    </source>
</evidence>
<dbReference type="EMBL" id="JDVG02000163">
    <property type="protein sequence ID" value="KFB73779.1"/>
    <property type="molecule type" value="Genomic_DNA"/>
</dbReference>
<evidence type="ECO:0000256" key="2">
    <source>
        <dbReference type="ARBA" id="ARBA00007957"/>
    </source>
</evidence>
<feature type="binding site" evidence="13">
    <location>
        <position position="166"/>
    </location>
    <ligand>
        <name>Zn(2+)</name>
        <dbReference type="ChEBI" id="CHEBI:29105"/>
    </ligand>
</feature>
<comment type="cofactor">
    <cofactor evidence="14">
        <name>Mn(2+)</name>
        <dbReference type="ChEBI" id="CHEBI:29035"/>
    </cofactor>
    <cofactor evidence="14">
        <name>Fe(2+)</name>
        <dbReference type="ChEBI" id="CHEBI:29033"/>
    </cofactor>
    <text evidence="14">Binds 1 Mn(2+) or Fe(2+) ion per subunit.</text>
</comment>
<keyword evidence="7 13" id="KW-0479">Metal-binding</keyword>
<dbReference type="Proteomes" id="UP000020077">
    <property type="component" value="Unassembled WGS sequence"/>
</dbReference>
<evidence type="ECO:0000256" key="11">
    <source>
        <dbReference type="ARBA" id="ARBA00023125"/>
    </source>
</evidence>
<comment type="caution">
    <text evidence="15">The sequence shown here is derived from an EMBL/GenBank/DDBJ whole genome shotgun (WGS) entry which is preliminary data.</text>
</comment>